<dbReference type="InterPro" id="IPR023392">
    <property type="entry name" value="Tom20_dom_sf"/>
</dbReference>
<keyword evidence="4 11" id="KW-0812">Transmembrane</keyword>
<dbReference type="WBParaSite" id="SBAD_0001076901-mRNA-1">
    <property type="protein sequence ID" value="SBAD_0001076901-mRNA-1"/>
    <property type="gene ID" value="SBAD_0001076901"/>
</dbReference>
<reference evidence="14" key="1">
    <citation type="submission" date="2016-06" db="UniProtKB">
        <authorList>
            <consortium name="WormBaseParasite"/>
        </authorList>
    </citation>
    <scope>IDENTIFICATION</scope>
</reference>
<evidence type="ECO:0000313" key="14">
    <source>
        <dbReference type="WBParaSite" id="SBAD_0001076901-mRNA-1"/>
    </source>
</evidence>
<evidence type="ECO:0000313" key="12">
    <source>
        <dbReference type="EMBL" id="VDP31565.1"/>
    </source>
</evidence>
<dbReference type="PANTHER" id="PTHR12430">
    <property type="entry name" value="MITOCHONDRIAL IMPORT RECEPTOR SUBUNIT TOM20"/>
    <property type="match status" value="1"/>
</dbReference>
<reference evidence="12 13" key="2">
    <citation type="submission" date="2018-11" db="EMBL/GenBank/DDBJ databases">
        <authorList>
            <consortium name="Pathogen Informatics"/>
        </authorList>
    </citation>
    <scope>NUCLEOTIDE SEQUENCE [LARGE SCALE GENOMIC DNA]</scope>
</reference>
<evidence type="ECO:0000256" key="5">
    <source>
        <dbReference type="ARBA" id="ARBA00022787"/>
    </source>
</evidence>
<evidence type="ECO:0000256" key="6">
    <source>
        <dbReference type="ARBA" id="ARBA00022927"/>
    </source>
</evidence>
<evidence type="ECO:0000256" key="3">
    <source>
        <dbReference type="ARBA" id="ARBA00022448"/>
    </source>
</evidence>
<keyword evidence="8 10" id="KW-0496">Mitochondrion</keyword>
<evidence type="ECO:0000256" key="11">
    <source>
        <dbReference type="SAM" id="Phobius"/>
    </source>
</evidence>
<keyword evidence="9 10" id="KW-0472">Membrane</keyword>
<dbReference type="GO" id="GO:0005742">
    <property type="term" value="C:mitochondrial outer membrane translocase complex"/>
    <property type="evidence" value="ECO:0007669"/>
    <property type="project" value="UniProtKB-UniRule"/>
</dbReference>
<dbReference type="PRINTS" id="PR00351">
    <property type="entry name" value="OM20RECEPTOR"/>
</dbReference>
<evidence type="ECO:0000256" key="2">
    <source>
        <dbReference type="ARBA" id="ARBA00005792"/>
    </source>
</evidence>
<comment type="similarity">
    <text evidence="2 10">Belongs to the Tom20 family.</text>
</comment>
<accession>A0A183J3F5</accession>
<comment type="subcellular location">
    <subcellularLocation>
        <location evidence="1">Mitochondrion outer membrane</location>
        <topology evidence="1">Single-pass membrane protein</topology>
    </subcellularLocation>
</comment>
<keyword evidence="7 11" id="KW-1133">Transmembrane helix</keyword>
<dbReference type="GO" id="GO:0006886">
    <property type="term" value="P:intracellular protein transport"/>
    <property type="evidence" value="ECO:0007669"/>
    <property type="project" value="InterPro"/>
</dbReference>
<feature type="transmembrane region" description="Helical" evidence="11">
    <location>
        <begin position="24"/>
        <end position="44"/>
    </location>
</feature>
<dbReference type="GO" id="GO:0008320">
    <property type="term" value="F:protein transmembrane transporter activity"/>
    <property type="evidence" value="ECO:0007669"/>
    <property type="project" value="TreeGrafter"/>
</dbReference>
<keyword evidence="6" id="KW-0653">Protein transport</keyword>
<evidence type="ECO:0000256" key="7">
    <source>
        <dbReference type="ARBA" id="ARBA00022989"/>
    </source>
</evidence>
<organism evidence="14">
    <name type="scientific">Soboliphyme baturini</name>
    <dbReference type="NCBI Taxonomy" id="241478"/>
    <lineage>
        <taxon>Eukaryota</taxon>
        <taxon>Metazoa</taxon>
        <taxon>Ecdysozoa</taxon>
        <taxon>Nematoda</taxon>
        <taxon>Enoplea</taxon>
        <taxon>Dorylaimia</taxon>
        <taxon>Dioctophymatida</taxon>
        <taxon>Dioctophymatoidea</taxon>
        <taxon>Soboliphymatidae</taxon>
        <taxon>Soboliphyme</taxon>
    </lineage>
</organism>
<dbReference type="GO" id="GO:0030150">
    <property type="term" value="P:protein import into mitochondrial matrix"/>
    <property type="evidence" value="ECO:0007669"/>
    <property type="project" value="TreeGrafter"/>
</dbReference>
<evidence type="ECO:0000256" key="10">
    <source>
        <dbReference type="PIRNR" id="PIRNR037707"/>
    </source>
</evidence>
<proteinExistence type="inferred from homology"/>
<dbReference type="EMBL" id="UZAM01014028">
    <property type="protein sequence ID" value="VDP31565.1"/>
    <property type="molecule type" value="Genomic_DNA"/>
</dbReference>
<dbReference type="InterPro" id="IPR002056">
    <property type="entry name" value="MAS20"/>
</dbReference>
<evidence type="ECO:0000256" key="8">
    <source>
        <dbReference type="ARBA" id="ARBA00023128"/>
    </source>
</evidence>
<name>A0A183J3F5_9BILA</name>
<dbReference type="Proteomes" id="UP000270296">
    <property type="component" value="Unassembled WGS sequence"/>
</dbReference>
<dbReference type="GO" id="GO:0016031">
    <property type="term" value="P:tRNA import into mitochondrion"/>
    <property type="evidence" value="ECO:0007669"/>
    <property type="project" value="TreeGrafter"/>
</dbReference>
<sequence>MPFGVLLSNLQVVSSMFAVPLSRYVVATLAGIVGVMFAAYCIYFDNKRRSDPDFKRKLRESTTLLLESNSKTTAEDEEKSRCCKAFGALMFLTRWCKILLLQIPNFADPNDLQAFFLQEVQLGEELLAEGDSESAVDHLANAVTLCGQPQHLLTVLHSSLPPPIFALLEERLPDAAKVSNGIIYS</sequence>
<dbReference type="GO" id="GO:0030943">
    <property type="term" value="F:mitochondrion targeting sequence binding"/>
    <property type="evidence" value="ECO:0007669"/>
    <property type="project" value="TreeGrafter"/>
</dbReference>
<dbReference type="SUPFAM" id="SSF47157">
    <property type="entry name" value="Mitochondrial import receptor subunit Tom20"/>
    <property type="match status" value="1"/>
</dbReference>
<gene>
    <name evidence="12" type="ORF">SBAD_LOCUS10404</name>
</gene>
<dbReference type="PANTHER" id="PTHR12430:SF0">
    <property type="entry name" value="TRANSLOCASE OF OUTER MITOCHONDRIAL MEMBRANE 20"/>
    <property type="match status" value="1"/>
</dbReference>
<dbReference type="GO" id="GO:0006605">
    <property type="term" value="P:protein targeting"/>
    <property type="evidence" value="ECO:0007669"/>
    <property type="project" value="InterPro"/>
</dbReference>
<dbReference type="Pfam" id="PF02064">
    <property type="entry name" value="MAS20"/>
    <property type="match status" value="1"/>
</dbReference>
<protein>
    <submittedName>
        <fullName evidence="14">Mitochondrial import receptor subunit TOM20-like</fullName>
    </submittedName>
</protein>
<keyword evidence="5 10" id="KW-1000">Mitochondrion outer membrane</keyword>
<dbReference type="Gene3D" id="1.20.960.10">
    <property type="entry name" value="Mitochondrial outer membrane translocase complex, subunit Tom20 domain"/>
    <property type="match status" value="1"/>
</dbReference>
<evidence type="ECO:0000256" key="4">
    <source>
        <dbReference type="ARBA" id="ARBA00022692"/>
    </source>
</evidence>
<evidence type="ECO:0000256" key="9">
    <source>
        <dbReference type="ARBA" id="ARBA00023136"/>
    </source>
</evidence>
<keyword evidence="13" id="KW-1185">Reference proteome</keyword>
<evidence type="ECO:0000313" key="13">
    <source>
        <dbReference type="Proteomes" id="UP000270296"/>
    </source>
</evidence>
<keyword evidence="3" id="KW-0813">Transport</keyword>
<dbReference type="OrthoDB" id="2154253at2759"/>
<dbReference type="PIRSF" id="PIRSF037707">
    <property type="entry name" value="MAS20_rcpt"/>
    <property type="match status" value="1"/>
</dbReference>
<dbReference type="AlphaFoldDB" id="A0A183J3F5"/>
<evidence type="ECO:0000256" key="1">
    <source>
        <dbReference type="ARBA" id="ARBA00004572"/>
    </source>
</evidence>